<proteinExistence type="predicted"/>
<reference evidence="1" key="1">
    <citation type="submission" date="2021-01" db="EMBL/GenBank/DDBJ databases">
        <authorList>
            <person name="Corre E."/>
            <person name="Pelletier E."/>
            <person name="Niang G."/>
            <person name="Scheremetjew M."/>
            <person name="Finn R."/>
            <person name="Kale V."/>
            <person name="Holt S."/>
            <person name="Cochrane G."/>
            <person name="Meng A."/>
            <person name="Brown T."/>
            <person name="Cohen L."/>
        </authorList>
    </citation>
    <scope>NUCLEOTIDE SEQUENCE</scope>
    <source>
        <strain evidence="1">CCMP1258.1</strain>
    </source>
</reference>
<sequence>MVSRANSTTKGIWEGMEFRQGPCRNVLPFNFPFCCFAGPPEMYKLSSTRISIQHIQYHINCFGSFCGYREVKDNIDLTKIVDVDYLSENPGCCSCDVGRSVLQIMDINEKQYLMHLEEEKAKSVAVIIQAAIEENTLREARNLSARQKII</sequence>
<protein>
    <submittedName>
        <fullName evidence="1">Uncharacterized protein</fullName>
    </submittedName>
</protein>
<accession>A0A6T9YFY1</accession>
<name>A0A6T9YFY1_BIGNA</name>
<dbReference type="EMBL" id="HBHA01000179">
    <property type="protein sequence ID" value="CAD9575980.1"/>
    <property type="molecule type" value="Transcribed_RNA"/>
</dbReference>
<gene>
    <name evidence="1" type="ORF">BIGN1055_LOCUS120</name>
</gene>
<evidence type="ECO:0000313" key="1">
    <source>
        <dbReference type="EMBL" id="CAD9575980.1"/>
    </source>
</evidence>
<organism evidence="1">
    <name type="scientific">Bigelowiella natans</name>
    <name type="common">Pedinomonas minutissima</name>
    <name type="synonym">Chlorarachnion sp. (strain CCMP621)</name>
    <dbReference type="NCBI Taxonomy" id="227086"/>
    <lineage>
        <taxon>Eukaryota</taxon>
        <taxon>Sar</taxon>
        <taxon>Rhizaria</taxon>
        <taxon>Cercozoa</taxon>
        <taxon>Chlorarachniophyceae</taxon>
        <taxon>Bigelowiella</taxon>
    </lineage>
</organism>
<dbReference type="AlphaFoldDB" id="A0A6T9YFY1"/>